<reference evidence="2 3" key="1">
    <citation type="journal article" date="2019" name="Int. J. Syst. Evol. Microbiol.">
        <title>The Global Catalogue of Microorganisms (GCM) 10K type strain sequencing project: providing services to taxonomists for standard genome sequencing and annotation.</title>
        <authorList>
            <consortium name="The Broad Institute Genomics Platform"/>
            <consortium name="The Broad Institute Genome Sequencing Center for Infectious Disease"/>
            <person name="Wu L."/>
            <person name="Ma J."/>
        </authorList>
    </citation>
    <scope>NUCLEOTIDE SEQUENCE [LARGE SCALE GENOMIC DNA]</scope>
    <source>
        <strain evidence="2 3">JCM 16373</strain>
    </source>
</reference>
<feature type="compositionally biased region" description="Basic residues" evidence="1">
    <location>
        <begin position="84"/>
        <end position="93"/>
    </location>
</feature>
<evidence type="ECO:0000313" key="3">
    <source>
        <dbReference type="Proteomes" id="UP001501447"/>
    </source>
</evidence>
<feature type="compositionally biased region" description="Basic and acidic residues" evidence="1">
    <location>
        <begin position="67"/>
        <end position="83"/>
    </location>
</feature>
<feature type="compositionally biased region" description="Low complexity" evidence="1">
    <location>
        <begin position="29"/>
        <end position="43"/>
    </location>
</feature>
<keyword evidence="3" id="KW-1185">Reference proteome</keyword>
<name>A0ABN3QT32_9ACTN</name>
<comment type="caution">
    <text evidence="2">The sequence shown here is derived from an EMBL/GenBank/DDBJ whole genome shotgun (WGS) entry which is preliminary data.</text>
</comment>
<feature type="region of interest" description="Disordered" evidence="1">
    <location>
        <begin position="1"/>
        <end position="124"/>
    </location>
</feature>
<feature type="compositionally biased region" description="Basic and acidic residues" evidence="1">
    <location>
        <begin position="15"/>
        <end position="24"/>
    </location>
</feature>
<dbReference type="EMBL" id="BAAARJ010000023">
    <property type="protein sequence ID" value="GAA2634371.1"/>
    <property type="molecule type" value="Genomic_DNA"/>
</dbReference>
<proteinExistence type="predicted"/>
<organism evidence="2 3">
    <name type="scientific">Streptomyces axinellae</name>
    <dbReference type="NCBI Taxonomy" id="552788"/>
    <lineage>
        <taxon>Bacteria</taxon>
        <taxon>Bacillati</taxon>
        <taxon>Actinomycetota</taxon>
        <taxon>Actinomycetes</taxon>
        <taxon>Kitasatosporales</taxon>
        <taxon>Streptomycetaceae</taxon>
        <taxon>Streptomyces</taxon>
    </lineage>
</organism>
<evidence type="ECO:0000256" key="1">
    <source>
        <dbReference type="SAM" id="MobiDB-lite"/>
    </source>
</evidence>
<evidence type="ECO:0000313" key="2">
    <source>
        <dbReference type="EMBL" id="GAA2634371.1"/>
    </source>
</evidence>
<protein>
    <submittedName>
        <fullName evidence="2">Uncharacterized protein</fullName>
    </submittedName>
</protein>
<dbReference type="Proteomes" id="UP001501447">
    <property type="component" value="Unassembled WGS sequence"/>
</dbReference>
<sequence length="141" mass="15071">MSRGSARKISTAAEEGQRNSRCAESRPVASTTPSTSDTTTASPNALSVSSAPPQHPLLYPAVGEGLPHVRGELTDPFQPEDHRSRHREPRRQRQYPVQPVPPPCAGAGRVEEDRGGAAHLGTASRLSSTRKTVLIAAMTTR</sequence>
<gene>
    <name evidence="2" type="ORF">GCM10009863_58370</name>
</gene>
<accession>A0ABN3QT32</accession>